<dbReference type="Proteomes" id="UP000789390">
    <property type="component" value="Unassembled WGS sequence"/>
</dbReference>
<protein>
    <submittedName>
        <fullName evidence="2">Uncharacterized protein</fullName>
    </submittedName>
</protein>
<evidence type="ECO:0000256" key="1">
    <source>
        <dbReference type="SAM" id="SignalP"/>
    </source>
</evidence>
<organism evidence="2 3">
    <name type="scientific">Daphnia galeata</name>
    <dbReference type="NCBI Taxonomy" id="27404"/>
    <lineage>
        <taxon>Eukaryota</taxon>
        <taxon>Metazoa</taxon>
        <taxon>Ecdysozoa</taxon>
        <taxon>Arthropoda</taxon>
        <taxon>Crustacea</taxon>
        <taxon>Branchiopoda</taxon>
        <taxon>Diplostraca</taxon>
        <taxon>Cladocera</taxon>
        <taxon>Anomopoda</taxon>
        <taxon>Daphniidae</taxon>
        <taxon>Daphnia</taxon>
    </lineage>
</organism>
<evidence type="ECO:0000313" key="2">
    <source>
        <dbReference type="EMBL" id="CAH0109383.1"/>
    </source>
</evidence>
<name>A0A8J2RRJ4_9CRUS</name>
<comment type="caution">
    <text evidence="2">The sequence shown here is derived from an EMBL/GenBank/DDBJ whole genome shotgun (WGS) entry which is preliminary data.</text>
</comment>
<keyword evidence="1" id="KW-0732">Signal</keyword>
<feature type="signal peptide" evidence="1">
    <location>
        <begin position="1"/>
        <end position="19"/>
    </location>
</feature>
<sequence>MAKFGIVLVLASLVAVSIANPPYPYGAEYNGFYGYHDLAQFGYDRQISSFGYYTGSSYPYDNDYNGYPYTGFT</sequence>
<proteinExistence type="predicted"/>
<accession>A0A8J2RRJ4</accession>
<keyword evidence="3" id="KW-1185">Reference proteome</keyword>
<dbReference type="AlphaFoldDB" id="A0A8J2RRJ4"/>
<feature type="chain" id="PRO_5035197045" evidence="1">
    <location>
        <begin position="20"/>
        <end position="73"/>
    </location>
</feature>
<dbReference type="EMBL" id="CAKKLH010000292">
    <property type="protein sequence ID" value="CAH0109383.1"/>
    <property type="molecule type" value="Genomic_DNA"/>
</dbReference>
<evidence type="ECO:0000313" key="3">
    <source>
        <dbReference type="Proteomes" id="UP000789390"/>
    </source>
</evidence>
<reference evidence="2" key="1">
    <citation type="submission" date="2021-11" db="EMBL/GenBank/DDBJ databases">
        <authorList>
            <person name="Schell T."/>
        </authorList>
    </citation>
    <scope>NUCLEOTIDE SEQUENCE</scope>
    <source>
        <strain evidence="2">M5</strain>
    </source>
</reference>
<gene>
    <name evidence="2" type="ORF">DGAL_LOCUS12861</name>
</gene>